<dbReference type="OrthoDB" id="412536at2759"/>
<evidence type="ECO:0000256" key="2">
    <source>
        <dbReference type="ARBA" id="ARBA00022729"/>
    </source>
</evidence>
<dbReference type="GO" id="GO:0008422">
    <property type="term" value="F:beta-glucosidase activity"/>
    <property type="evidence" value="ECO:0007669"/>
    <property type="project" value="TreeGrafter"/>
</dbReference>
<protein>
    <submittedName>
        <fullName evidence="7">Glycoside hydrolase</fullName>
    </submittedName>
</protein>
<dbReference type="Proteomes" id="UP000193944">
    <property type="component" value="Unassembled WGS sequence"/>
</dbReference>
<evidence type="ECO:0000256" key="3">
    <source>
        <dbReference type="ARBA" id="ARBA00022801"/>
    </source>
</evidence>
<dbReference type="GO" id="GO:0009251">
    <property type="term" value="P:glucan catabolic process"/>
    <property type="evidence" value="ECO:0007669"/>
    <property type="project" value="TreeGrafter"/>
</dbReference>
<dbReference type="GO" id="GO:0009986">
    <property type="term" value="C:cell surface"/>
    <property type="evidence" value="ECO:0007669"/>
    <property type="project" value="TreeGrafter"/>
</dbReference>
<dbReference type="GO" id="GO:0005576">
    <property type="term" value="C:extracellular region"/>
    <property type="evidence" value="ECO:0007669"/>
    <property type="project" value="TreeGrafter"/>
</dbReference>
<evidence type="ECO:0000256" key="5">
    <source>
        <dbReference type="RuleBase" id="RU361153"/>
    </source>
</evidence>
<reference evidence="7 8" key="1">
    <citation type="submission" date="2016-08" db="EMBL/GenBank/DDBJ databases">
        <title>A Parts List for Fungal Cellulosomes Revealed by Comparative Genomics.</title>
        <authorList>
            <consortium name="DOE Joint Genome Institute"/>
            <person name="Haitjema C.H."/>
            <person name="Gilmore S.P."/>
            <person name="Henske J.K."/>
            <person name="Solomon K.V."/>
            <person name="De Groot R."/>
            <person name="Kuo A."/>
            <person name="Mondo S.J."/>
            <person name="Salamov A.A."/>
            <person name="Labutti K."/>
            <person name="Zhao Z."/>
            <person name="Chiniquy J."/>
            <person name="Barry K."/>
            <person name="Brewer H.M."/>
            <person name="Purvine S.O."/>
            <person name="Wright A.T."/>
            <person name="Boxma B."/>
            <person name="Van Alen T."/>
            <person name="Hackstein J.H."/>
            <person name="Baker S.E."/>
            <person name="Grigoriev I.V."/>
            <person name="O'Malley M.A."/>
        </authorList>
    </citation>
    <scope>NUCLEOTIDE SEQUENCE [LARGE SCALE GENOMIC DNA]</scope>
    <source>
        <strain evidence="7 8">S4</strain>
    </source>
</reference>
<dbReference type="PANTHER" id="PTHR31297">
    <property type="entry name" value="GLUCAN ENDO-1,6-BETA-GLUCOSIDASE B"/>
    <property type="match status" value="1"/>
</dbReference>
<dbReference type="InterPro" id="IPR050386">
    <property type="entry name" value="Glycosyl_hydrolase_5"/>
</dbReference>
<dbReference type="EMBL" id="MCFG01000016">
    <property type="protein sequence ID" value="ORX86828.1"/>
    <property type="molecule type" value="Genomic_DNA"/>
</dbReference>
<evidence type="ECO:0000313" key="8">
    <source>
        <dbReference type="Proteomes" id="UP000193944"/>
    </source>
</evidence>
<dbReference type="SUPFAM" id="SSF51445">
    <property type="entry name" value="(Trans)glycosidases"/>
    <property type="match status" value="1"/>
</dbReference>
<dbReference type="InterPro" id="IPR018087">
    <property type="entry name" value="Glyco_hydro_5_CS"/>
</dbReference>
<organism evidence="7 8">
    <name type="scientific">Anaeromyces robustus</name>
    <dbReference type="NCBI Taxonomy" id="1754192"/>
    <lineage>
        <taxon>Eukaryota</taxon>
        <taxon>Fungi</taxon>
        <taxon>Fungi incertae sedis</taxon>
        <taxon>Chytridiomycota</taxon>
        <taxon>Chytridiomycota incertae sedis</taxon>
        <taxon>Neocallimastigomycetes</taxon>
        <taxon>Neocallimastigales</taxon>
        <taxon>Neocallimastigaceae</taxon>
        <taxon>Anaeromyces</taxon>
    </lineage>
</organism>
<proteinExistence type="inferred from homology"/>
<dbReference type="AlphaFoldDB" id="A0A1Y1XM56"/>
<evidence type="ECO:0000313" key="7">
    <source>
        <dbReference type="EMBL" id="ORX86828.1"/>
    </source>
</evidence>
<accession>A0A1Y1XM56</accession>
<dbReference type="STRING" id="1754192.A0A1Y1XM56"/>
<dbReference type="PANTHER" id="PTHR31297:SF17">
    <property type="entry name" value="ENDOGLUCANASE"/>
    <property type="match status" value="1"/>
</dbReference>
<dbReference type="InterPro" id="IPR017853">
    <property type="entry name" value="GH"/>
</dbReference>
<name>A0A1Y1XM56_9FUNG</name>
<evidence type="ECO:0000259" key="6">
    <source>
        <dbReference type="Pfam" id="PF00150"/>
    </source>
</evidence>
<feature type="domain" description="Glycoside hydrolase family 5" evidence="6">
    <location>
        <begin position="62"/>
        <end position="339"/>
    </location>
</feature>
<dbReference type="Pfam" id="PF00150">
    <property type="entry name" value="Cellulase"/>
    <property type="match status" value="1"/>
</dbReference>
<keyword evidence="8" id="KW-1185">Reference proteome</keyword>
<gene>
    <name evidence="7" type="ORF">BCR32DRAFT_197135</name>
</gene>
<dbReference type="Gene3D" id="3.20.20.80">
    <property type="entry name" value="Glycosidases"/>
    <property type="match status" value="1"/>
</dbReference>
<sequence>MKFYNSLNFIISTIGILFIKNTYGMKDISSNELIKELTIGWNLGNTLDAKCTTDNGYISDTTSEICWGNPRATPELFQKLSKLGFNLFRIPTTWVGHFGDGPDYIINDQWMERVKEVVDYAINTGSYAILNIHHEDWNYTYKENLENTKAIMKEIWTQIANTFKDYDEHLIFEGCNEPRKVGSAVEWTGGDEDGWNFVNEINELFINTVRSTGGNNALRHLMIPPYAASVNENSITHFNYPSDDDKIIVSLHAYTPYHFALDTTDSPISEFNDDGKSEINWAMNDVIYKLLRSKDIPVIIGEFGAIYRNNDEERCNWAKYYLQITENLGIPCILWDNGVFGNANDENYGFINRSTLKIAYPKVFNTMMCSVGYEE</sequence>
<comment type="caution">
    <text evidence="7">The sequence shown here is derived from an EMBL/GenBank/DDBJ whole genome shotgun (WGS) entry which is preliminary data.</text>
</comment>
<feature type="non-terminal residue" evidence="7">
    <location>
        <position position="375"/>
    </location>
</feature>
<comment type="similarity">
    <text evidence="1 5">Belongs to the glycosyl hydrolase 5 (cellulase A) family.</text>
</comment>
<keyword evidence="4 5" id="KW-0326">Glycosidase</keyword>
<dbReference type="InterPro" id="IPR001547">
    <property type="entry name" value="Glyco_hydro_5"/>
</dbReference>
<keyword evidence="3 5" id="KW-0378">Hydrolase</keyword>
<evidence type="ECO:0000256" key="4">
    <source>
        <dbReference type="ARBA" id="ARBA00023295"/>
    </source>
</evidence>
<reference evidence="7 8" key="2">
    <citation type="submission" date="2016-08" db="EMBL/GenBank/DDBJ databases">
        <title>Pervasive Adenine N6-methylation of Active Genes in Fungi.</title>
        <authorList>
            <consortium name="DOE Joint Genome Institute"/>
            <person name="Mondo S.J."/>
            <person name="Dannebaum R.O."/>
            <person name="Kuo R.C."/>
            <person name="Labutti K."/>
            <person name="Haridas S."/>
            <person name="Kuo A."/>
            <person name="Salamov A."/>
            <person name="Ahrendt S.R."/>
            <person name="Lipzen A."/>
            <person name="Sullivan W."/>
            <person name="Andreopoulos W.B."/>
            <person name="Clum A."/>
            <person name="Lindquist E."/>
            <person name="Daum C."/>
            <person name="Ramamoorthy G.K."/>
            <person name="Gryganskyi A."/>
            <person name="Culley D."/>
            <person name="Magnuson J.K."/>
            <person name="James T.Y."/>
            <person name="O'Malley M.A."/>
            <person name="Stajich J.E."/>
            <person name="Spatafora J.W."/>
            <person name="Visel A."/>
            <person name="Grigoriev I.V."/>
        </authorList>
    </citation>
    <scope>NUCLEOTIDE SEQUENCE [LARGE SCALE GENOMIC DNA]</scope>
    <source>
        <strain evidence="7 8">S4</strain>
    </source>
</reference>
<dbReference type="PROSITE" id="PS00659">
    <property type="entry name" value="GLYCOSYL_HYDROL_F5"/>
    <property type="match status" value="1"/>
</dbReference>
<keyword evidence="2" id="KW-0732">Signal</keyword>
<evidence type="ECO:0000256" key="1">
    <source>
        <dbReference type="ARBA" id="ARBA00005641"/>
    </source>
</evidence>